<evidence type="ECO:0000313" key="6">
    <source>
        <dbReference type="Proteomes" id="UP000600449"/>
    </source>
</evidence>
<dbReference type="EMBL" id="BMMF01000007">
    <property type="protein sequence ID" value="GGK38262.1"/>
    <property type="molecule type" value="Genomic_DNA"/>
</dbReference>
<gene>
    <name evidence="5" type="ORF">GCM10011322_26620</name>
</gene>
<dbReference type="InterPro" id="IPR049625">
    <property type="entry name" value="Glyco_transf_61_cat"/>
</dbReference>
<keyword evidence="6" id="KW-1185">Reference proteome</keyword>
<keyword evidence="3" id="KW-0325">Glycoprotein</keyword>
<dbReference type="InterPro" id="IPR007657">
    <property type="entry name" value="Glycosyltransferase_61"/>
</dbReference>
<reference evidence="5 6" key="1">
    <citation type="journal article" date="2014" name="Int. J. Syst. Evol. Microbiol.">
        <title>Complete genome sequence of Corynebacterium casei LMG S-19264T (=DSM 44701T), isolated from a smear-ripened cheese.</title>
        <authorList>
            <consortium name="US DOE Joint Genome Institute (JGI-PGF)"/>
            <person name="Walter F."/>
            <person name="Albersmeier A."/>
            <person name="Kalinowski J."/>
            <person name="Ruckert C."/>
        </authorList>
    </citation>
    <scope>NUCLEOTIDE SEQUENCE [LARGE SCALE GENOMIC DNA]</scope>
    <source>
        <strain evidence="5 6">CGMCC 1.9161</strain>
    </source>
</reference>
<comment type="caution">
    <text evidence="5">The sequence shown here is derived from an EMBL/GenBank/DDBJ whole genome shotgun (WGS) entry which is preliminary data.</text>
</comment>
<evidence type="ECO:0000313" key="5">
    <source>
        <dbReference type="EMBL" id="GGK38262.1"/>
    </source>
</evidence>
<dbReference type="PANTHER" id="PTHR20961">
    <property type="entry name" value="GLYCOSYLTRANSFERASE"/>
    <property type="match status" value="1"/>
</dbReference>
<keyword evidence="1" id="KW-0328">Glycosyltransferase</keyword>
<evidence type="ECO:0000256" key="3">
    <source>
        <dbReference type="ARBA" id="ARBA00023180"/>
    </source>
</evidence>
<dbReference type="GO" id="GO:0016757">
    <property type="term" value="F:glycosyltransferase activity"/>
    <property type="evidence" value="ECO:0007669"/>
    <property type="project" value="UniProtKB-KW"/>
</dbReference>
<keyword evidence="2" id="KW-0808">Transferase</keyword>
<accession>A0A917QA44</accession>
<dbReference type="Pfam" id="PF04577">
    <property type="entry name" value="Glyco_transf_61"/>
    <property type="match status" value="1"/>
</dbReference>
<organism evidence="5 6">
    <name type="scientific">Salinarimonas ramus</name>
    <dbReference type="NCBI Taxonomy" id="690164"/>
    <lineage>
        <taxon>Bacteria</taxon>
        <taxon>Pseudomonadati</taxon>
        <taxon>Pseudomonadota</taxon>
        <taxon>Alphaproteobacteria</taxon>
        <taxon>Hyphomicrobiales</taxon>
        <taxon>Salinarimonadaceae</taxon>
        <taxon>Salinarimonas</taxon>
    </lineage>
</organism>
<sequence length="401" mass="44980">MGVTQTIDRLRWSALWHARRMPARAVERGLPPRLLGDRYRPHETLSEHAARDPRARIETIHPQTALDNPLPRNIERRDDLPRDGALWGYSMFDVPKRHAAATLLAEVHDCRIAFFADDRRGEFHPAIVTADGHDLRLREIRWRPPHRAQTRPGRTARRLERATWIAERVYDNHSHWLSAHLPKLVLLQERGLLGDLVLPKTRTRVMDASLAALGIDPDACITCDPDEPLDVGTLTLLSTDRFRPELLRPVRDRLAPPDPEAADARVFISRKASRGRHLLSEDALRPLLEARGFTLVKMEDLGFAEQVALMRRTRVLVAPHGAGLTNMMFCPPGAQIVEIGDPGFPNPNFYALACAMGLGYRIVAGTSVGEAPHPLERDLTIAPDDLLPAIDAAIRDAETSR</sequence>
<proteinExistence type="predicted"/>
<feature type="domain" description="Glycosyltransferase 61 catalytic" evidence="4">
    <location>
        <begin position="175"/>
        <end position="337"/>
    </location>
</feature>
<dbReference type="RefSeq" id="WP_188913725.1">
    <property type="nucleotide sequence ID" value="NZ_BMMF01000007.1"/>
</dbReference>
<protein>
    <recommendedName>
        <fullName evidence="4">Glycosyltransferase 61 catalytic domain-containing protein</fullName>
    </recommendedName>
</protein>
<evidence type="ECO:0000256" key="1">
    <source>
        <dbReference type="ARBA" id="ARBA00022676"/>
    </source>
</evidence>
<dbReference type="Proteomes" id="UP000600449">
    <property type="component" value="Unassembled WGS sequence"/>
</dbReference>
<evidence type="ECO:0000259" key="4">
    <source>
        <dbReference type="Pfam" id="PF04577"/>
    </source>
</evidence>
<name>A0A917QA44_9HYPH</name>
<evidence type="ECO:0000256" key="2">
    <source>
        <dbReference type="ARBA" id="ARBA00022679"/>
    </source>
</evidence>
<dbReference type="AlphaFoldDB" id="A0A917QA44"/>